<proteinExistence type="predicted"/>
<dbReference type="RefSeq" id="XP_043134647.1">
    <property type="nucleotide sequence ID" value="XM_043276694.1"/>
</dbReference>
<sequence length="114" mass="12751">MGRRCWQNGWKDGSQAIFMESAKSCQLSPSTFSSNLVQVSPSVPVAWGLMIEYRQLGDIGPYLSKPVVGQHEQERIPEIPDCDYELRSDEDDKKKMKESGTSTSKFSTIFAGTL</sequence>
<dbReference type="GeneID" id="66980484"/>
<name>A0A7R7VK09_ASPCH</name>
<feature type="region of interest" description="Disordered" evidence="1">
    <location>
        <begin position="85"/>
        <end position="114"/>
    </location>
</feature>
<organism evidence="2 3">
    <name type="scientific">Aspergillus chevalieri</name>
    <name type="common">Eurotium chevalieri</name>
    <dbReference type="NCBI Taxonomy" id="182096"/>
    <lineage>
        <taxon>Eukaryota</taxon>
        <taxon>Fungi</taxon>
        <taxon>Dikarya</taxon>
        <taxon>Ascomycota</taxon>
        <taxon>Pezizomycotina</taxon>
        <taxon>Eurotiomycetes</taxon>
        <taxon>Eurotiomycetidae</taxon>
        <taxon>Eurotiales</taxon>
        <taxon>Aspergillaceae</taxon>
        <taxon>Aspergillus</taxon>
        <taxon>Aspergillus subgen. Aspergillus</taxon>
    </lineage>
</organism>
<protein>
    <submittedName>
        <fullName evidence="2">Uncharacterized protein</fullName>
    </submittedName>
</protein>
<evidence type="ECO:0000313" key="2">
    <source>
        <dbReference type="EMBL" id="BCR86125.1"/>
    </source>
</evidence>
<evidence type="ECO:0000256" key="1">
    <source>
        <dbReference type="SAM" id="MobiDB-lite"/>
    </source>
</evidence>
<keyword evidence="3" id="KW-1185">Reference proteome</keyword>
<feature type="compositionally biased region" description="Basic and acidic residues" evidence="1">
    <location>
        <begin position="85"/>
        <end position="98"/>
    </location>
</feature>
<dbReference type="Proteomes" id="UP000637239">
    <property type="component" value="Chromosome 3"/>
</dbReference>
<dbReference type="KEGG" id="ache:ACHE_30112A"/>
<reference evidence="2" key="2">
    <citation type="submission" date="2021-02" db="EMBL/GenBank/DDBJ databases">
        <title>Aspergillus chevalieri M1 genome sequence.</title>
        <authorList>
            <person name="Kadooka C."/>
            <person name="Mori K."/>
            <person name="Futagami T."/>
        </authorList>
    </citation>
    <scope>NUCLEOTIDE SEQUENCE</scope>
    <source>
        <strain evidence="2">M1</strain>
    </source>
</reference>
<evidence type="ECO:0000313" key="3">
    <source>
        <dbReference type="Proteomes" id="UP000637239"/>
    </source>
</evidence>
<dbReference type="EMBL" id="AP024418">
    <property type="protein sequence ID" value="BCR86125.1"/>
    <property type="molecule type" value="Genomic_DNA"/>
</dbReference>
<reference evidence="2" key="1">
    <citation type="submission" date="2021-01" db="EMBL/GenBank/DDBJ databases">
        <authorList>
            <consortium name="Aspergillus chevalieri M1 genome sequencing consortium"/>
            <person name="Kazuki M."/>
            <person name="Futagami T."/>
        </authorList>
    </citation>
    <scope>NUCLEOTIDE SEQUENCE</scope>
    <source>
        <strain evidence="2">M1</strain>
    </source>
</reference>
<gene>
    <name evidence="2" type="ORF">ACHE_30112A</name>
</gene>
<dbReference type="AlphaFoldDB" id="A0A7R7VK09"/>
<accession>A0A7R7VK09</accession>